<evidence type="ECO:0000313" key="2">
    <source>
        <dbReference type="Proteomes" id="UP000789920"/>
    </source>
</evidence>
<comment type="caution">
    <text evidence="1">The sequence shown here is derived from an EMBL/GenBank/DDBJ whole genome shotgun (WGS) entry which is preliminary data.</text>
</comment>
<dbReference type="Proteomes" id="UP000789920">
    <property type="component" value="Unassembled WGS sequence"/>
</dbReference>
<feature type="non-terminal residue" evidence="1">
    <location>
        <position position="1"/>
    </location>
</feature>
<dbReference type="EMBL" id="CAJVQC010007187">
    <property type="protein sequence ID" value="CAG8576158.1"/>
    <property type="molecule type" value="Genomic_DNA"/>
</dbReference>
<accession>A0ACA9MBX6</accession>
<name>A0ACA9MBX6_9GLOM</name>
<keyword evidence="2" id="KW-1185">Reference proteome</keyword>
<organism evidence="1 2">
    <name type="scientific">Racocetra persica</name>
    <dbReference type="NCBI Taxonomy" id="160502"/>
    <lineage>
        <taxon>Eukaryota</taxon>
        <taxon>Fungi</taxon>
        <taxon>Fungi incertae sedis</taxon>
        <taxon>Mucoromycota</taxon>
        <taxon>Glomeromycotina</taxon>
        <taxon>Glomeromycetes</taxon>
        <taxon>Diversisporales</taxon>
        <taxon>Gigasporaceae</taxon>
        <taxon>Racocetra</taxon>
    </lineage>
</organism>
<reference evidence="1" key="1">
    <citation type="submission" date="2021-06" db="EMBL/GenBank/DDBJ databases">
        <authorList>
            <person name="Kallberg Y."/>
            <person name="Tangrot J."/>
            <person name="Rosling A."/>
        </authorList>
    </citation>
    <scope>NUCLEOTIDE SEQUENCE</scope>
    <source>
        <strain evidence="1">MA461A</strain>
    </source>
</reference>
<protein>
    <submittedName>
        <fullName evidence="1">22610_t:CDS:1</fullName>
    </submittedName>
</protein>
<gene>
    <name evidence="1" type="ORF">RPERSI_LOCUS4948</name>
</gene>
<sequence>SNAADNDDSMLVIKMDDDEEESNKSKNRPKKTIINIKIQQNDKLNEENARLKKKINKKN</sequence>
<proteinExistence type="predicted"/>
<evidence type="ECO:0000313" key="1">
    <source>
        <dbReference type="EMBL" id="CAG8576158.1"/>
    </source>
</evidence>